<gene>
    <name evidence="7" type="ORF">UFOPK2648_00928</name>
    <name evidence="8" type="ORF">UFOPK2824_00835</name>
    <name evidence="9" type="ORF">UFOPK3037_01443</name>
    <name evidence="5" type="ORF">UFOPK3406_00810</name>
    <name evidence="6" type="ORF">UFOPK3925_00918</name>
    <name evidence="10" type="ORF">UFOPK4097_00573</name>
    <name evidence="11" type="ORF">UFOPK4301_00994</name>
</gene>
<dbReference type="NCBIfam" id="TIGR00222">
    <property type="entry name" value="panB"/>
    <property type="match status" value="1"/>
</dbReference>
<dbReference type="PIRSF" id="PIRSF000388">
    <property type="entry name" value="Pantoate_hydroxy_MeTrfase"/>
    <property type="match status" value="1"/>
</dbReference>
<dbReference type="EMBL" id="CAESAD010000005">
    <property type="protein sequence ID" value="CAB4340224.1"/>
    <property type="molecule type" value="Genomic_DNA"/>
</dbReference>
<dbReference type="SUPFAM" id="SSF51621">
    <property type="entry name" value="Phosphoenolpyruvate/pyruvate domain"/>
    <property type="match status" value="1"/>
</dbReference>
<comment type="pathway">
    <text evidence="1">Cofactor biosynthesis; (R)-pantothenate biosynthesis; (R)-pantoate from 3-methyl-2-oxobutanoate: step 1/2.</text>
</comment>
<dbReference type="GO" id="GO:0015940">
    <property type="term" value="P:pantothenate biosynthetic process"/>
    <property type="evidence" value="ECO:0007669"/>
    <property type="project" value="InterPro"/>
</dbReference>
<dbReference type="Gene3D" id="3.20.20.60">
    <property type="entry name" value="Phosphoenolpyruvate-binding domains"/>
    <property type="match status" value="1"/>
</dbReference>
<keyword evidence="4" id="KW-0808">Transferase</keyword>
<comment type="similarity">
    <text evidence="2">Belongs to the PanB family.</text>
</comment>
<dbReference type="PANTHER" id="PTHR20881">
    <property type="entry name" value="3-METHYL-2-OXOBUTANOATE HYDROXYMETHYLTRANSFERASE"/>
    <property type="match status" value="1"/>
</dbReference>
<dbReference type="HAMAP" id="MF_00156">
    <property type="entry name" value="PanB"/>
    <property type="match status" value="1"/>
</dbReference>
<dbReference type="EMBL" id="CAEZYC010000051">
    <property type="protein sequence ID" value="CAB4711681.1"/>
    <property type="molecule type" value="Genomic_DNA"/>
</dbReference>
<reference evidence="10" key="1">
    <citation type="submission" date="2020-05" db="EMBL/GenBank/DDBJ databases">
        <authorList>
            <person name="Chiriac C."/>
            <person name="Salcher M."/>
            <person name="Ghai R."/>
            <person name="Kavagutti S V."/>
        </authorList>
    </citation>
    <scope>NUCLEOTIDE SEQUENCE</scope>
</reference>
<evidence type="ECO:0000313" key="5">
    <source>
        <dbReference type="EMBL" id="CAB4338821.1"/>
    </source>
</evidence>
<evidence type="ECO:0000256" key="1">
    <source>
        <dbReference type="ARBA" id="ARBA00005033"/>
    </source>
</evidence>
<evidence type="ECO:0000256" key="2">
    <source>
        <dbReference type="ARBA" id="ARBA00008676"/>
    </source>
</evidence>
<dbReference type="EMBL" id="CAEZZD010000128">
    <property type="protein sequence ID" value="CAB4753932.1"/>
    <property type="molecule type" value="Genomic_DNA"/>
</dbReference>
<dbReference type="InterPro" id="IPR003700">
    <property type="entry name" value="Pantoate_hydroxy_MeTrfase"/>
</dbReference>
<name>A0A6J7QCG0_9ZZZZ</name>
<dbReference type="PANTHER" id="PTHR20881:SF0">
    <property type="entry name" value="3-METHYL-2-OXOBUTANOATE HYDROXYMETHYLTRANSFERASE"/>
    <property type="match status" value="1"/>
</dbReference>
<evidence type="ECO:0000313" key="9">
    <source>
        <dbReference type="EMBL" id="CAB4812972.1"/>
    </source>
</evidence>
<protein>
    <recommendedName>
        <fullName evidence="3">3-methyl-2-oxobutanoate hydroxymethyltransferase</fullName>
        <ecNumber evidence="3">2.1.2.11</ecNumber>
    </recommendedName>
</protein>
<evidence type="ECO:0000313" key="11">
    <source>
        <dbReference type="EMBL" id="CAB5051538.1"/>
    </source>
</evidence>
<dbReference type="GO" id="GO:0003864">
    <property type="term" value="F:3-methyl-2-oxobutanoate hydroxymethyltransferase activity"/>
    <property type="evidence" value="ECO:0007669"/>
    <property type="project" value="UniProtKB-EC"/>
</dbReference>
<organism evidence="10">
    <name type="scientific">freshwater metagenome</name>
    <dbReference type="NCBI Taxonomy" id="449393"/>
    <lineage>
        <taxon>unclassified sequences</taxon>
        <taxon>metagenomes</taxon>
        <taxon>ecological metagenomes</taxon>
    </lineage>
</organism>
<dbReference type="AlphaFoldDB" id="A0A6J7QCG0"/>
<dbReference type="Pfam" id="PF02548">
    <property type="entry name" value="Pantoate_transf"/>
    <property type="match status" value="1"/>
</dbReference>
<proteinExistence type="inferred from homology"/>
<dbReference type="NCBIfam" id="NF001452">
    <property type="entry name" value="PRK00311.1"/>
    <property type="match status" value="1"/>
</dbReference>
<accession>A0A6J7QCG0</accession>
<sequence length="276" mass="29180">MSNEPLYGGKQSRRITTSDLLDAKARGEKWPMITSYDALSAGIFDEAGIPVLLVGDSAAMVVYGYDSTIPVTTDDLLPLVAAVERGSKRAMVLADLPFGSYQSSPAQALETSVRFMQEGKAHAVKIEGGRHMVDHVGLLTQSGVPVMGHIGLTPQSVHQMGGYKVQGRGDAGDLLIADAHALVDAGAFAIVLEVVPHELATRLTNEISVPIIGIGAGPGTDAQVIVWQDLLGLTGGKQAKFVKHYAAMRETMLDGAKSWADDVASGAYPDLDHSYI</sequence>
<dbReference type="EC" id="2.1.2.11" evidence="3"/>
<dbReference type="EMBL" id="CAFAAO010000024">
    <property type="protein sequence ID" value="CAB4812972.1"/>
    <property type="molecule type" value="Genomic_DNA"/>
</dbReference>
<evidence type="ECO:0000256" key="3">
    <source>
        <dbReference type="ARBA" id="ARBA00012618"/>
    </source>
</evidence>
<evidence type="ECO:0000256" key="4">
    <source>
        <dbReference type="ARBA" id="ARBA00022679"/>
    </source>
</evidence>
<evidence type="ECO:0000313" key="8">
    <source>
        <dbReference type="EMBL" id="CAB4753932.1"/>
    </source>
</evidence>
<dbReference type="FunFam" id="3.20.20.60:FF:000003">
    <property type="entry name" value="3-methyl-2-oxobutanoate hydroxymethyltransferase"/>
    <property type="match status" value="1"/>
</dbReference>
<dbReference type="InterPro" id="IPR015813">
    <property type="entry name" value="Pyrv/PenolPyrv_kinase-like_dom"/>
</dbReference>
<evidence type="ECO:0000313" key="10">
    <source>
        <dbReference type="EMBL" id="CAB5015318.1"/>
    </source>
</evidence>
<dbReference type="InterPro" id="IPR040442">
    <property type="entry name" value="Pyrv_kinase-like_dom_sf"/>
</dbReference>
<evidence type="ECO:0000313" key="7">
    <source>
        <dbReference type="EMBL" id="CAB4711681.1"/>
    </source>
</evidence>
<dbReference type="EMBL" id="CAFBQG010000130">
    <property type="protein sequence ID" value="CAB5051538.1"/>
    <property type="molecule type" value="Genomic_DNA"/>
</dbReference>
<dbReference type="GO" id="GO:0000287">
    <property type="term" value="F:magnesium ion binding"/>
    <property type="evidence" value="ECO:0007669"/>
    <property type="project" value="TreeGrafter"/>
</dbReference>
<evidence type="ECO:0000313" key="6">
    <source>
        <dbReference type="EMBL" id="CAB4340224.1"/>
    </source>
</evidence>
<dbReference type="EMBL" id="CAESAI010000016">
    <property type="protein sequence ID" value="CAB4338821.1"/>
    <property type="molecule type" value="Genomic_DNA"/>
</dbReference>
<dbReference type="GO" id="GO:0005737">
    <property type="term" value="C:cytoplasm"/>
    <property type="evidence" value="ECO:0007669"/>
    <property type="project" value="TreeGrafter"/>
</dbReference>
<dbReference type="EMBL" id="CAFBPK010000006">
    <property type="protein sequence ID" value="CAB5015318.1"/>
    <property type="molecule type" value="Genomic_DNA"/>
</dbReference>
<dbReference type="CDD" id="cd06557">
    <property type="entry name" value="KPHMT-like"/>
    <property type="match status" value="1"/>
</dbReference>